<dbReference type="AlphaFoldDB" id="A0AAE0ZNE1"/>
<organism evidence="1 2">
    <name type="scientific">Elysia crispata</name>
    <name type="common">lettuce slug</name>
    <dbReference type="NCBI Taxonomy" id="231223"/>
    <lineage>
        <taxon>Eukaryota</taxon>
        <taxon>Metazoa</taxon>
        <taxon>Spiralia</taxon>
        <taxon>Lophotrochozoa</taxon>
        <taxon>Mollusca</taxon>
        <taxon>Gastropoda</taxon>
        <taxon>Heterobranchia</taxon>
        <taxon>Euthyneura</taxon>
        <taxon>Panpulmonata</taxon>
        <taxon>Sacoglossa</taxon>
        <taxon>Placobranchoidea</taxon>
        <taxon>Plakobranchidae</taxon>
        <taxon>Elysia</taxon>
    </lineage>
</organism>
<evidence type="ECO:0000313" key="2">
    <source>
        <dbReference type="Proteomes" id="UP001283361"/>
    </source>
</evidence>
<reference evidence="1" key="1">
    <citation type="journal article" date="2023" name="G3 (Bethesda)">
        <title>A reference genome for the long-term kleptoplast-retaining sea slug Elysia crispata morphotype clarki.</title>
        <authorList>
            <person name="Eastman K.E."/>
            <person name="Pendleton A.L."/>
            <person name="Shaikh M.A."/>
            <person name="Suttiyut T."/>
            <person name="Ogas R."/>
            <person name="Tomko P."/>
            <person name="Gavelis G."/>
            <person name="Widhalm J.R."/>
            <person name="Wisecaver J.H."/>
        </authorList>
    </citation>
    <scope>NUCLEOTIDE SEQUENCE</scope>
    <source>
        <strain evidence="1">ECLA1</strain>
    </source>
</reference>
<accession>A0AAE0ZNE1</accession>
<name>A0AAE0ZNE1_9GAST</name>
<dbReference type="Proteomes" id="UP001283361">
    <property type="component" value="Unassembled WGS sequence"/>
</dbReference>
<comment type="caution">
    <text evidence="1">The sequence shown here is derived from an EMBL/GenBank/DDBJ whole genome shotgun (WGS) entry which is preliminary data.</text>
</comment>
<protein>
    <submittedName>
        <fullName evidence="1">Uncharacterized protein</fullName>
    </submittedName>
</protein>
<proteinExistence type="predicted"/>
<dbReference type="EMBL" id="JAWDGP010003662">
    <property type="protein sequence ID" value="KAK3772041.1"/>
    <property type="molecule type" value="Genomic_DNA"/>
</dbReference>
<evidence type="ECO:0000313" key="1">
    <source>
        <dbReference type="EMBL" id="KAK3772041.1"/>
    </source>
</evidence>
<gene>
    <name evidence="1" type="ORF">RRG08_008279</name>
</gene>
<keyword evidence="2" id="KW-1185">Reference proteome</keyword>
<sequence>MGAVQKDSSTDELLRWIWPRGISLSDKSGLFSIGPGYSNFSSGSVAAAVPDTRAGAGTIQSSDLGYCHANRWTWPGRSLSSHCRLTGRAPRTDYRTLGHLTERPLVTSQSAQIHDRPRDPILVFHYNIATAELSPAAICVDRDLTASQIHGSELETRLDLIPLFCFFFAIR</sequence>